<organism evidence="2 3">
    <name type="scientific">Promicromonospora alba</name>
    <dbReference type="NCBI Taxonomy" id="1616110"/>
    <lineage>
        <taxon>Bacteria</taxon>
        <taxon>Bacillati</taxon>
        <taxon>Actinomycetota</taxon>
        <taxon>Actinomycetes</taxon>
        <taxon>Micrococcales</taxon>
        <taxon>Promicromonosporaceae</taxon>
        <taxon>Promicromonospora</taxon>
    </lineage>
</organism>
<reference evidence="3" key="1">
    <citation type="journal article" date="2019" name="Int. J. Syst. Evol. Microbiol.">
        <title>The Global Catalogue of Microorganisms (GCM) 10K type strain sequencing project: providing services to taxonomists for standard genome sequencing and annotation.</title>
        <authorList>
            <consortium name="The Broad Institute Genomics Platform"/>
            <consortium name="The Broad Institute Genome Sequencing Center for Infectious Disease"/>
            <person name="Wu L."/>
            <person name="Ma J."/>
        </authorList>
    </citation>
    <scope>NUCLEOTIDE SEQUENCE [LARGE SCALE GENOMIC DNA]</scope>
    <source>
        <strain evidence="3">CCUG 42722</strain>
    </source>
</reference>
<gene>
    <name evidence="2" type="ORF">ACFO6V_26165</name>
</gene>
<evidence type="ECO:0000313" key="3">
    <source>
        <dbReference type="Proteomes" id="UP001596011"/>
    </source>
</evidence>
<keyword evidence="3" id="KW-1185">Reference proteome</keyword>
<accession>A0ABV9HPF0</accession>
<feature type="region of interest" description="Disordered" evidence="1">
    <location>
        <begin position="109"/>
        <end position="153"/>
    </location>
</feature>
<evidence type="ECO:0000256" key="1">
    <source>
        <dbReference type="SAM" id="MobiDB-lite"/>
    </source>
</evidence>
<dbReference type="Proteomes" id="UP001596011">
    <property type="component" value="Unassembled WGS sequence"/>
</dbReference>
<feature type="compositionally biased region" description="Low complexity" evidence="1">
    <location>
        <begin position="109"/>
        <end position="126"/>
    </location>
</feature>
<name>A0ABV9HPF0_9MICO</name>
<protein>
    <submittedName>
        <fullName evidence="2">Uncharacterized protein</fullName>
    </submittedName>
</protein>
<sequence length="153" mass="15678">MSPETIARSVQQLNAAGVTWPTTHRVAVTVRLAGLADVIALGDGVLEGPEAARAAFGHVLRTAGKDADPAAALREISKVQRVLSVMEQAPPDVLVPSRTRAEVGALVEPVAASATQTPATQTTASPVPDPTATSGPRALPVRPVRRADTDGPA</sequence>
<evidence type="ECO:0000313" key="2">
    <source>
        <dbReference type="EMBL" id="MFC4631753.1"/>
    </source>
</evidence>
<proteinExistence type="predicted"/>
<comment type="caution">
    <text evidence="2">The sequence shown here is derived from an EMBL/GenBank/DDBJ whole genome shotgun (WGS) entry which is preliminary data.</text>
</comment>
<dbReference type="RefSeq" id="WP_377141562.1">
    <property type="nucleotide sequence ID" value="NZ_JBHSFI010000009.1"/>
</dbReference>
<dbReference type="EMBL" id="JBHSFI010000009">
    <property type="protein sequence ID" value="MFC4631753.1"/>
    <property type="molecule type" value="Genomic_DNA"/>
</dbReference>